<dbReference type="STRING" id="926566.Terro_1882"/>
<reference evidence="3 4" key="1">
    <citation type="submission" date="2012-06" db="EMBL/GenBank/DDBJ databases">
        <title>Complete genome of Terriglobus roseus DSM 18391.</title>
        <authorList>
            <consortium name="US DOE Joint Genome Institute (JGI-PGF)"/>
            <person name="Lucas S."/>
            <person name="Copeland A."/>
            <person name="Lapidus A."/>
            <person name="Glavina del Rio T."/>
            <person name="Dalin E."/>
            <person name="Tice H."/>
            <person name="Bruce D."/>
            <person name="Goodwin L."/>
            <person name="Pitluck S."/>
            <person name="Peters L."/>
            <person name="Mikhailova N."/>
            <person name="Munk A.C.C."/>
            <person name="Kyrpides N."/>
            <person name="Mavromatis K."/>
            <person name="Ivanova N."/>
            <person name="Brettin T."/>
            <person name="Detter J.C."/>
            <person name="Han C."/>
            <person name="Larimer F."/>
            <person name="Land M."/>
            <person name="Hauser L."/>
            <person name="Markowitz V."/>
            <person name="Cheng J.-F."/>
            <person name="Hugenholtz P."/>
            <person name="Woyke T."/>
            <person name="Wu D."/>
            <person name="Brambilla E."/>
            <person name="Klenk H.-P."/>
            <person name="Eisen J.A."/>
        </authorList>
    </citation>
    <scope>NUCLEOTIDE SEQUENCE [LARGE SCALE GENOMIC DNA]</scope>
    <source>
        <strain evidence="4">DSM 18391 / NRRL B-41598 / KBS 63</strain>
    </source>
</reference>
<dbReference type="AlphaFoldDB" id="I3ZG04"/>
<dbReference type="InterPro" id="IPR020904">
    <property type="entry name" value="Sc_DH/Rdtase_CS"/>
</dbReference>
<dbReference type="PANTHER" id="PTHR43000">
    <property type="entry name" value="DTDP-D-GLUCOSE 4,6-DEHYDRATASE-RELATED"/>
    <property type="match status" value="1"/>
</dbReference>
<gene>
    <name evidence="3" type="ordered locus">Terro_1882</name>
</gene>
<dbReference type="KEGG" id="trs:Terro_1882"/>
<accession>I3ZG04</accession>
<protein>
    <submittedName>
        <fullName evidence="3">Nucleoside-diphosphate-sugar epimerase</fullName>
    </submittedName>
</protein>
<feature type="domain" description="NAD-dependent epimerase/dehydratase" evidence="2">
    <location>
        <begin position="1"/>
        <end position="231"/>
    </location>
</feature>
<sequence>MVTGASGTLGLNILRQLVATNSYKVIAPVRSKSAELATFGEDVQFIDHELSDAIHTAQIFERANPDVIVHAAASGLRPPKGSWFDLMHFNVESTMRLFQMNCRFDHHSRFIYISTGLVYREQGRPLLETDPIETLHPYGASKAASDSMLQAAAAEFKRSLTILRPFAFTGLHDGGERLFPRIVTASATGNTLPMTLGNQVRDFCSVEDIARAVVLTIERKPESMIEKFNLGSGVSVPLRDLVTDVCQKLKLAPKLEFGKVPMHPFEPFHSVADITAAREKLGWTPRQSVARAVWELARQMYPALEMKEPAPGGRTA</sequence>
<name>I3ZG04_TERRK</name>
<dbReference type="InterPro" id="IPR036291">
    <property type="entry name" value="NAD(P)-bd_dom_sf"/>
</dbReference>
<dbReference type="Gene3D" id="3.40.50.720">
    <property type="entry name" value="NAD(P)-binding Rossmann-like Domain"/>
    <property type="match status" value="1"/>
</dbReference>
<dbReference type="Proteomes" id="UP000006056">
    <property type="component" value="Chromosome"/>
</dbReference>
<dbReference type="CDD" id="cd08946">
    <property type="entry name" value="SDR_e"/>
    <property type="match status" value="1"/>
</dbReference>
<keyword evidence="4" id="KW-1185">Reference proteome</keyword>
<dbReference type="SUPFAM" id="SSF51735">
    <property type="entry name" value="NAD(P)-binding Rossmann-fold domains"/>
    <property type="match status" value="1"/>
</dbReference>
<comment type="similarity">
    <text evidence="1">Belongs to the NAD(P)-dependent epimerase/dehydratase family.</text>
</comment>
<proteinExistence type="inferred from homology"/>
<dbReference type="InterPro" id="IPR001509">
    <property type="entry name" value="Epimerase_deHydtase"/>
</dbReference>
<evidence type="ECO:0000256" key="1">
    <source>
        <dbReference type="ARBA" id="ARBA00007637"/>
    </source>
</evidence>
<dbReference type="EMBL" id="CP003379">
    <property type="protein sequence ID" value="AFL88172.1"/>
    <property type="molecule type" value="Genomic_DNA"/>
</dbReference>
<evidence type="ECO:0000259" key="2">
    <source>
        <dbReference type="Pfam" id="PF01370"/>
    </source>
</evidence>
<dbReference type="PROSITE" id="PS00061">
    <property type="entry name" value="ADH_SHORT"/>
    <property type="match status" value="1"/>
</dbReference>
<dbReference type="HOGENOM" id="CLU_007383_1_7_0"/>
<dbReference type="Pfam" id="PF01370">
    <property type="entry name" value="Epimerase"/>
    <property type="match status" value="1"/>
</dbReference>
<evidence type="ECO:0000313" key="3">
    <source>
        <dbReference type="EMBL" id="AFL88172.1"/>
    </source>
</evidence>
<dbReference type="eggNOG" id="COG0451">
    <property type="taxonomic scope" value="Bacteria"/>
</dbReference>
<evidence type="ECO:0000313" key="4">
    <source>
        <dbReference type="Proteomes" id="UP000006056"/>
    </source>
</evidence>
<organism evidence="3 4">
    <name type="scientific">Terriglobus roseus (strain DSM 18391 / NRRL B-41598 / KBS 63)</name>
    <dbReference type="NCBI Taxonomy" id="926566"/>
    <lineage>
        <taxon>Bacteria</taxon>
        <taxon>Pseudomonadati</taxon>
        <taxon>Acidobacteriota</taxon>
        <taxon>Terriglobia</taxon>
        <taxon>Terriglobales</taxon>
        <taxon>Acidobacteriaceae</taxon>
        <taxon>Terriglobus</taxon>
    </lineage>
</organism>